<accession>A0A8H3WWB1</accession>
<evidence type="ECO:0000313" key="1">
    <source>
        <dbReference type="EMBL" id="KAF0356992.1"/>
    </source>
</evidence>
<dbReference type="SUPFAM" id="SSF52047">
    <property type="entry name" value="RNI-like"/>
    <property type="match status" value="1"/>
</dbReference>
<dbReference type="AlphaFoldDB" id="A0A8H3WWB1"/>
<dbReference type="Gene3D" id="3.80.10.10">
    <property type="entry name" value="Ribonuclease Inhibitor"/>
    <property type="match status" value="1"/>
</dbReference>
<evidence type="ECO:0000313" key="2">
    <source>
        <dbReference type="Proteomes" id="UP000439903"/>
    </source>
</evidence>
<dbReference type="EMBL" id="WTPW01003008">
    <property type="protein sequence ID" value="KAF0356992.1"/>
    <property type="molecule type" value="Genomic_DNA"/>
</dbReference>
<protein>
    <submittedName>
        <fullName evidence="1">F-box domain-containing protein</fullName>
    </submittedName>
</protein>
<dbReference type="Proteomes" id="UP000439903">
    <property type="component" value="Unassembled WGS sequence"/>
</dbReference>
<sequence length="506" mass="59363">MSINLLSTEILKEIFENIIISDTRSCNSMSNLRPCISVSRHWCKTAIPILWRTPIYPGEYSPEKTTKLLARSYLLCLPKDKRNYIKNEGIFFPPAPRKKKPLFDYPAFLRILDFDRISEMAKFWIIHRRTLPKPKVYYMDILKETFCELFMERAEMIHFINHSGNIKVPIFDNKSPNLQKLRKIQFVERDDDITFIENIINVANNLQHIIAQFRNTSSSLYSCKALANLIENQNSLQHLGIFGYNQNISTIIQSIKIQKNSLIKLELCNIDFQYFNNNSFDSLSLCNNLRSFEITNCKRTNDTCLKTWKNMFPKLQKFKFNNNVFYDISFPTNFIGKIIESANNNLLYIKINSTSPPQENRSKIANIIAENCKNLQHLSFITLLNSEIFSILDSCQNLKELKFFTENKFNDNIFSEMAKHLPPKLQYWDLSIEVNNYYPSEEAVELFIENIITKNFSLKVFHFTSLYFGDPYLECTVKRLLEQKGIMTSFTDANIEPFCSNYFDTM</sequence>
<organism evidence="1 2">
    <name type="scientific">Gigaspora margarita</name>
    <dbReference type="NCBI Taxonomy" id="4874"/>
    <lineage>
        <taxon>Eukaryota</taxon>
        <taxon>Fungi</taxon>
        <taxon>Fungi incertae sedis</taxon>
        <taxon>Mucoromycota</taxon>
        <taxon>Glomeromycotina</taxon>
        <taxon>Glomeromycetes</taxon>
        <taxon>Diversisporales</taxon>
        <taxon>Gigasporaceae</taxon>
        <taxon>Gigaspora</taxon>
    </lineage>
</organism>
<keyword evidence="2" id="KW-1185">Reference proteome</keyword>
<comment type="caution">
    <text evidence="1">The sequence shown here is derived from an EMBL/GenBank/DDBJ whole genome shotgun (WGS) entry which is preliminary data.</text>
</comment>
<dbReference type="InterPro" id="IPR032675">
    <property type="entry name" value="LRR_dom_sf"/>
</dbReference>
<reference evidence="1 2" key="1">
    <citation type="journal article" date="2019" name="Environ. Microbiol.">
        <title>At the nexus of three kingdoms: the genome of the mycorrhizal fungus Gigaspora margarita provides insights into plant, endobacterial and fungal interactions.</title>
        <authorList>
            <person name="Venice F."/>
            <person name="Ghignone S."/>
            <person name="Salvioli di Fossalunga A."/>
            <person name="Amselem J."/>
            <person name="Novero M."/>
            <person name="Xianan X."/>
            <person name="Sedzielewska Toro K."/>
            <person name="Morin E."/>
            <person name="Lipzen A."/>
            <person name="Grigoriev I.V."/>
            <person name="Henrissat B."/>
            <person name="Martin F.M."/>
            <person name="Bonfante P."/>
        </authorList>
    </citation>
    <scope>NUCLEOTIDE SEQUENCE [LARGE SCALE GENOMIC DNA]</scope>
    <source>
        <strain evidence="1 2">BEG34</strain>
    </source>
</reference>
<dbReference type="OrthoDB" id="2308329at2759"/>
<gene>
    <name evidence="1" type="ORF">F8M41_014672</name>
</gene>
<proteinExistence type="predicted"/>
<name>A0A8H3WWB1_GIGMA</name>